<evidence type="ECO:0000313" key="1">
    <source>
        <dbReference type="EMBL" id="EGQ4384411.1"/>
    </source>
</evidence>
<dbReference type="Proteomes" id="UP000600220">
    <property type="component" value="Unassembled WGS sequence"/>
</dbReference>
<sequence length="145" mass="16641">MKKLVLATNVRGDFLGMDANHVIKKFEDAHGLKIRWSALSPIKNKNNSNVKYTLEVKAEDAPEIIMSNELNQLIEKLVKSTEYKIEYGHTLIDKVLYQNHINVPQLNLTVYREHENFKVEYGDGTSASYDNISSLYEALEKVLNK</sequence>
<dbReference type="AlphaFoldDB" id="A0A8H9ETN2"/>
<dbReference type="EMBL" id="AAXKXX010000004">
    <property type="protein sequence ID" value="EGQ4384411.1"/>
    <property type="molecule type" value="Genomic_DNA"/>
</dbReference>
<gene>
    <name evidence="1" type="ORF">EGV54_04805</name>
</gene>
<keyword evidence="2" id="KW-1185">Reference proteome</keyword>
<evidence type="ECO:0000313" key="2">
    <source>
        <dbReference type="Proteomes" id="UP000600220"/>
    </source>
</evidence>
<name>A0A8H9ETN2_STAPS</name>
<accession>A0A8H9ETN2</accession>
<dbReference type="RefSeq" id="WP_168250322.1">
    <property type="nucleotide sequence ID" value="NZ_JAAXMN010000002.1"/>
</dbReference>
<proteinExistence type="predicted"/>
<protein>
    <submittedName>
        <fullName evidence="1">Uncharacterized protein</fullName>
    </submittedName>
</protein>
<reference evidence="1 2" key="1">
    <citation type="submission" date="2018-11" db="EMBL/GenBank/DDBJ databases">
        <authorList>
            <consortium name="Veterinary Laboratory Investigation and Response Network"/>
        </authorList>
    </citation>
    <scope>NUCLEOTIDE SEQUENCE [LARGE SCALE GENOMIC DNA]</scope>
    <source>
        <strain evidence="1 2">SPSE-18-VL-LA-PA-Ryan-0021</strain>
    </source>
</reference>
<organism evidence="1 2">
    <name type="scientific">Staphylococcus pseudintermedius</name>
    <dbReference type="NCBI Taxonomy" id="283734"/>
    <lineage>
        <taxon>Bacteria</taxon>
        <taxon>Bacillati</taxon>
        <taxon>Bacillota</taxon>
        <taxon>Bacilli</taxon>
        <taxon>Bacillales</taxon>
        <taxon>Staphylococcaceae</taxon>
        <taxon>Staphylococcus</taxon>
        <taxon>Staphylococcus intermedius group</taxon>
    </lineage>
</organism>
<comment type="caution">
    <text evidence="1">The sequence shown here is derived from an EMBL/GenBank/DDBJ whole genome shotgun (WGS) entry which is preliminary data.</text>
</comment>